<keyword evidence="1" id="KW-0805">Transcription regulation</keyword>
<evidence type="ECO:0000313" key="8">
    <source>
        <dbReference type="Proteomes" id="UP001162834"/>
    </source>
</evidence>
<dbReference type="EMBL" id="CP087164">
    <property type="protein sequence ID" value="UGS34859.1"/>
    <property type="molecule type" value="Genomic_DNA"/>
</dbReference>
<dbReference type="InterPro" id="IPR036271">
    <property type="entry name" value="Tet_transcr_reg_TetR-rel_C_sf"/>
</dbReference>
<dbReference type="RefSeq" id="WP_259314525.1">
    <property type="nucleotide sequence ID" value="NZ_CP087164.1"/>
</dbReference>
<dbReference type="PRINTS" id="PR00455">
    <property type="entry name" value="HTHTETR"/>
</dbReference>
<dbReference type="InterPro" id="IPR001647">
    <property type="entry name" value="HTH_TetR"/>
</dbReference>
<evidence type="ECO:0000256" key="4">
    <source>
        <dbReference type="PROSITE-ProRule" id="PRU00335"/>
    </source>
</evidence>
<dbReference type="Gene3D" id="1.10.10.60">
    <property type="entry name" value="Homeodomain-like"/>
    <property type="match status" value="1"/>
</dbReference>
<organism evidence="7 8">
    <name type="scientific">Capillimicrobium parvum</name>
    <dbReference type="NCBI Taxonomy" id="2884022"/>
    <lineage>
        <taxon>Bacteria</taxon>
        <taxon>Bacillati</taxon>
        <taxon>Actinomycetota</taxon>
        <taxon>Thermoleophilia</taxon>
        <taxon>Solirubrobacterales</taxon>
        <taxon>Capillimicrobiaceae</taxon>
        <taxon>Capillimicrobium</taxon>
    </lineage>
</organism>
<keyword evidence="2 4" id="KW-0238">DNA-binding</keyword>
<dbReference type="PANTHER" id="PTHR30055:SF238">
    <property type="entry name" value="MYCOFACTOCIN BIOSYNTHESIS TRANSCRIPTIONAL REGULATOR MFTR-RELATED"/>
    <property type="match status" value="1"/>
</dbReference>
<feature type="domain" description="HTH tetR-type" evidence="6">
    <location>
        <begin position="26"/>
        <end position="86"/>
    </location>
</feature>
<evidence type="ECO:0000259" key="6">
    <source>
        <dbReference type="PROSITE" id="PS50977"/>
    </source>
</evidence>
<sequence>MSPRTEAPERWQPARGRSDATSVRGKRTRDRILRSAIAVFGERGFADSTVLDIAEDAGMASGTVYQYFEDKGDIFRCLLQDLTDRLHRETRMPAGPDGRLMVRDSVLAYLEVYREYSSIFRAWWELLEPPTEFTDVWVAIHERSRRELAAVIEDGQRRGIVDKRVDPEITADLIVAVFERPVYVKIVLGWSDGSSDEDLADLISRLLGHGLAAPAG</sequence>
<protein>
    <recommendedName>
        <fullName evidence="6">HTH tetR-type domain-containing protein</fullName>
    </recommendedName>
</protein>
<accession>A0A9E7BZR9</accession>
<dbReference type="Proteomes" id="UP001162834">
    <property type="component" value="Chromosome"/>
</dbReference>
<dbReference type="PANTHER" id="PTHR30055">
    <property type="entry name" value="HTH-TYPE TRANSCRIPTIONAL REGULATOR RUTR"/>
    <property type="match status" value="1"/>
</dbReference>
<dbReference type="KEGG" id="sbae:DSM104329_01241"/>
<evidence type="ECO:0000256" key="3">
    <source>
        <dbReference type="ARBA" id="ARBA00023163"/>
    </source>
</evidence>
<proteinExistence type="predicted"/>
<feature type="region of interest" description="Disordered" evidence="5">
    <location>
        <begin position="1"/>
        <end position="26"/>
    </location>
</feature>
<feature type="DNA-binding region" description="H-T-H motif" evidence="4">
    <location>
        <begin position="49"/>
        <end position="68"/>
    </location>
</feature>
<dbReference type="AlphaFoldDB" id="A0A9E7BZR9"/>
<evidence type="ECO:0000256" key="1">
    <source>
        <dbReference type="ARBA" id="ARBA00023015"/>
    </source>
</evidence>
<dbReference type="Gene3D" id="1.10.357.10">
    <property type="entry name" value="Tetracycline Repressor, domain 2"/>
    <property type="match status" value="1"/>
</dbReference>
<name>A0A9E7BZR9_9ACTN</name>
<dbReference type="GO" id="GO:0003700">
    <property type="term" value="F:DNA-binding transcription factor activity"/>
    <property type="evidence" value="ECO:0007669"/>
    <property type="project" value="TreeGrafter"/>
</dbReference>
<dbReference type="InterPro" id="IPR050109">
    <property type="entry name" value="HTH-type_TetR-like_transc_reg"/>
</dbReference>
<keyword evidence="3" id="KW-0804">Transcription</keyword>
<dbReference type="Pfam" id="PF00440">
    <property type="entry name" value="TetR_N"/>
    <property type="match status" value="1"/>
</dbReference>
<dbReference type="PROSITE" id="PS50977">
    <property type="entry name" value="HTH_TETR_2"/>
    <property type="match status" value="1"/>
</dbReference>
<reference evidence="7" key="1">
    <citation type="journal article" date="2022" name="Int. J. Syst. Evol. Microbiol.">
        <title>Pseudomonas aegrilactucae sp. nov. and Pseudomonas morbosilactucae sp. nov., pathogens causing bacterial rot of lettuce in Japan.</title>
        <authorList>
            <person name="Sawada H."/>
            <person name="Fujikawa T."/>
            <person name="Satou M."/>
        </authorList>
    </citation>
    <scope>NUCLEOTIDE SEQUENCE</scope>
    <source>
        <strain evidence="7">0166_1</strain>
    </source>
</reference>
<gene>
    <name evidence="7" type="ORF">DSM104329_01241</name>
</gene>
<dbReference type="SUPFAM" id="SSF46689">
    <property type="entry name" value="Homeodomain-like"/>
    <property type="match status" value="1"/>
</dbReference>
<evidence type="ECO:0000256" key="2">
    <source>
        <dbReference type="ARBA" id="ARBA00023125"/>
    </source>
</evidence>
<evidence type="ECO:0000313" key="7">
    <source>
        <dbReference type="EMBL" id="UGS34859.1"/>
    </source>
</evidence>
<keyword evidence="8" id="KW-1185">Reference proteome</keyword>
<dbReference type="GO" id="GO:0000976">
    <property type="term" value="F:transcription cis-regulatory region binding"/>
    <property type="evidence" value="ECO:0007669"/>
    <property type="project" value="TreeGrafter"/>
</dbReference>
<evidence type="ECO:0000256" key="5">
    <source>
        <dbReference type="SAM" id="MobiDB-lite"/>
    </source>
</evidence>
<dbReference type="InterPro" id="IPR009057">
    <property type="entry name" value="Homeodomain-like_sf"/>
</dbReference>
<dbReference type="SUPFAM" id="SSF48498">
    <property type="entry name" value="Tetracyclin repressor-like, C-terminal domain"/>
    <property type="match status" value="1"/>
</dbReference>